<dbReference type="InterPro" id="IPR006076">
    <property type="entry name" value="FAD-dep_OxRdtase"/>
</dbReference>
<feature type="domain" description="BFD-like [2Fe-2S]-binding" evidence="2">
    <location>
        <begin position="398"/>
        <end position="452"/>
    </location>
</feature>
<dbReference type="InterPro" id="IPR041854">
    <property type="entry name" value="BFD-like_2Fe2S-bd_dom_sf"/>
</dbReference>
<organism evidence="3 4">
    <name type="scientific">Clostridium malenominatum</name>
    <dbReference type="NCBI Taxonomy" id="1539"/>
    <lineage>
        <taxon>Bacteria</taxon>
        <taxon>Bacillati</taxon>
        <taxon>Bacillota</taxon>
        <taxon>Clostridia</taxon>
        <taxon>Eubacteriales</taxon>
        <taxon>Clostridiaceae</taxon>
        <taxon>Clostridium</taxon>
    </lineage>
</organism>
<feature type="domain" description="FAD dependent oxidoreductase" evidence="1">
    <location>
        <begin position="3"/>
        <end position="352"/>
    </location>
</feature>
<dbReference type="Gene3D" id="3.30.9.10">
    <property type="entry name" value="D-Amino Acid Oxidase, subunit A, domain 2"/>
    <property type="match status" value="1"/>
</dbReference>
<dbReference type="SUPFAM" id="SSF51905">
    <property type="entry name" value="FAD/NAD(P)-binding domain"/>
    <property type="match status" value="1"/>
</dbReference>
<dbReference type="PANTHER" id="PTHR42720">
    <property type="entry name" value="GLYCEROL-3-PHOSPHATE DEHYDROGENASE"/>
    <property type="match status" value="1"/>
</dbReference>
<dbReference type="InterPro" id="IPR007419">
    <property type="entry name" value="BFD-like_2Fe2S-bd_dom"/>
</dbReference>
<dbReference type="PANTHER" id="PTHR42720:SF1">
    <property type="entry name" value="GLYCEROL 3-PHOSPHATE OXIDASE"/>
    <property type="match status" value="1"/>
</dbReference>
<keyword evidence="4" id="KW-1185">Reference proteome</keyword>
<protein>
    <submittedName>
        <fullName evidence="3">NAD(P)/FAD-dependent oxidoreductase</fullName>
    </submittedName>
</protein>
<sequence>MYDVAIIGAGIIGTFIGRELSRFNLKVIILEKDNDVANGTTKANSAIVHAGYDAEAGSNKAKFNVLSNPMFDKLCKELSVPFKRIGSLVVAFDKEDMKVLGKLYANGIALNVPGIEIIDGDRARQMDPSLSKNIIGALHAPTAGIVSPYELTIALAENAVENGVELRLNNEVLDVKKKDDIYKIITNEGEVKAKYVVNAAGVYADKINNMVAPESFKIIPRRGQYYVLDKSSGNIVNKVIFQCPTSMGKGVLIAPTVHGNTLVGPDSEDIENKEVKETTAEGMDYIRQCANRACENLPLNKVITSFAGLRAEATGGDFIIEECKESKGFINVAGIKSPGLASSPAIAEYVVEIIKGIAGDLEEKEDYNPVRREVIIFNELSDEEKAEVIKKDPRYGRVICRCENITEGEIVDAIHRKVGATTVDGVKRRVRPGMGRCQGGFCGPRVMEILARELRKDIKDIVKGNKNSYIITGETKE</sequence>
<dbReference type="InterPro" id="IPR036188">
    <property type="entry name" value="FAD/NAD-bd_sf"/>
</dbReference>
<evidence type="ECO:0000313" key="4">
    <source>
        <dbReference type="Proteomes" id="UP001500339"/>
    </source>
</evidence>
<name>A0ABP3TUZ4_9CLOT</name>
<proteinExistence type="predicted"/>
<dbReference type="CDD" id="cd19946">
    <property type="entry name" value="GlpA-like_Fer2_BFD-like"/>
    <property type="match status" value="1"/>
</dbReference>
<dbReference type="Gene3D" id="1.10.10.1100">
    <property type="entry name" value="BFD-like [2Fe-2S]-binding domain"/>
    <property type="match status" value="1"/>
</dbReference>
<dbReference type="EMBL" id="BAAACF010000001">
    <property type="protein sequence ID" value="GAA0717095.1"/>
    <property type="molecule type" value="Genomic_DNA"/>
</dbReference>
<dbReference type="Proteomes" id="UP001500339">
    <property type="component" value="Unassembled WGS sequence"/>
</dbReference>
<reference evidence="4" key="1">
    <citation type="journal article" date="2019" name="Int. J. Syst. Evol. Microbiol.">
        <title>The Global Catalogue of Microorganisms (GCM) 10K type strain sequencing project: providing services to taxonomists for standard genome sequencing and annotation.</title>
        <authorList>
            <consortium name="The Broad Institute Genomics Platform"/>
            <consortium name="The Broad Institute Genome Sequencing Center for Infectious Disease"/>
            <person name="Wu L."/>
            <person name="Ma J."/>
        </authorList>
    </citation>
    <scope>NUCLEOTIDE SEQUENCE [LARGE SCALE GENOMIC DNA]</scope>
    <source>
        <strain evidence="4">JCM 1405</strain>
    </source>
</reference>
<evidence type="ECO:0000259" key="1">
    <source>
        <dbReference type="Pfam" id="PF01266"/>
    </source>
</evidence>
<comment type="caution">
    <text evidence="3">The sequence shown here is derived from an EMBL/GenBank/DDBJ whole genome shotgun (WGS) entry which is preliminary data.</text>
</comment>
<dbReference type="Pfam" id="PF04324">
    <property type="entry name" value="Fer2_BFD"/>
    <property type="match status" value="1"/>
</dbReference>
<dbReference type="SUPFAM" id="SSF54373">
    <property type="entry name" value="FAD-linked reductases, C-terminal domain"/>
    <property type="match status" value="1"/>
</dbReference>
<dbReference type="InterPro" id="IPR052745">
    <property type="entry name" value="G3P_Oxidase/Oxidoreductase"/>
</dbReference>
<dbReference type="Pfam" id="PF01266">
    <property type="entry name" value="DAO"/>
    <property type="match status" value="1"/>
</dbReference>
<accession>A0ABP3TUZ4</accession>
<evidence type="ECO:0000259" key="2">
    <source>
        <dbReference type="Pfam" id="PF04324"/>
    </source>
</evidence>
<gene>
    <name evidence="3" type="ORF">GCM10008905_02330</name>
</gene>
<dbReference type="Gene3D" id="3.50.50.60">
    <property type="entry name" value="FAD/NAD(P)-binding domain"/>
    <property type="match status" value="1"/>
</dbReference>
<evidence type="ECO:0000313" key="3">
    <source>
        <dbReference type="EMBL" id="GAA0717095.1"/>
    </source>
</evidence>